<evidence type="ECO:0000313" key="2">
    <source>
        <dbReference type="EMBL" id="MQS15750.1"/>
    </source>
</evidence>
<reference evidence="2 3" key="1">
    <citation type="submission" date="2019-09" db="EMBL/GenBank/DDBJ databases">
        <title>Genome Sequences of Streptomyces kaniharaensis ATCC 21070.</title>
        <authorList>
            <person name="Zhu W."/>
            <person name="De Crecy-Lagard V."/>
            <person name="Richards N.G."/>
        </authorList>
    </citation>
    <scope>NUCLEOTIDE SEQUENCE [LARGE SCALE GENOMIC DNA]</scope>
    <source>
        <strain evidence="2 3">SF-557</strain>
    </source>
</reference>
<comment type="caution">
    <text evidence="2">The sequence shown here is derived from an EMBL/GenBank/DDBJ whole genome shotgun (WGS) entry which is preliminary data.</text>
</comment>
<accession>A0A6N7KW50</accession>
<dbReference type="InterPro" id="IPR002575">
    <property type="entry name" value="Aminoglycoside_PTrfase"/>
</dbReference>
<feature type="domain" description="Aminoglycoside phosphotransferase" evidence="1">
    <location>
        <begin position="45"/>
        <end position="247"/>
    </location>
</feature>
<keyword evidence="2" id="KW-0808">Transferase</keyword>
<keyword evidence="3" id="KW-1185">Reference proteome</keyword>
<dbReference type="EMBL" id="WBOF01000001">
    <property type="protein sequence ID" value="MQS15750.1"/>
    <property type="molecule type" value="Genomic_DNA"/>
</dbReference>
<proteinExistence type="predicted"/>
<dbReference type="GO" id="GO:0016740">
    <property type="term" value="F:transferase activity"/>
    <property type="evidence" value="ECO:0007669"/>
    <property type="project" value="UniProtKB-KW"/>
</dbReference>
<sequence length="300" mass="32793">MTGCDWTALPRDVRLAVEAAIGRPVITAEPPRAGTISDFAATLRTEQGDVFCKAVRTANPEAWKHRKEAEVNPLLRGTAPRLEWLIETGGWLLLGFEHLPGRHAELRPGSPDLPLLAAALAALAERLTPAPPVPTQPFAVRLAERRIWRLMAEHDRGLLDAWAVARLEQLVRIETTAPGLVDGDTLSHTDLSAGNLLVDGWTVRAVDWAWPARAAAWTDTASLVLRLIHAGHSPQQAEEWAGAVPAWKKAAPEAITAFAVVIAGVREHRRHLGSAPRLRALAAAGRRWVDYRLHRLPPTP</sequence>
<dbReference type="AlphaFoldDB" id="A0A6N7KW50"/>
<dbReference type="Proteomes" id="UP000450000">
    <property type="component" value="Unassembled WGS sequence"/>
</dbReference>
<organism evidence="2 3">
    <name type="scientific">Streptomyces kaniharaensis</name>
    <dbReference type="NCBI Taxonomy" id="212423"/>
    <lineage>
        <taxon>Bacteria</taxon>
        <taxon>Bacillati</taxon>
        <taxon>Actinomycetota</taxon>
        <taxon>Actinomycetes</taxon>
        <taxon>Kitasatosporales</taxon>
        <taxon>Streptomycetaceae</taxon>
        <taxon>Streptomyces</taxon>
    </lineage>
</organism>
<gene>
    <name evidence="2" type="ORF">F7Q99_26665</name>
</gene>
<evidence type="ECO:0000313" key="3">
    <source>
        <dbReference type="Proteomes" id="UP000450000"/>
    </source>
</evidence>
<name>A0A6N7KW50_9ACTN</name>
<evidence type="ECO:0000259" key="1">
    <source>
        <dbReference type="Pfam" id="PF01636"/>
    </source>
</evidence>
<protein>
    <submittedName>
        <fullName evidence="2">Phosphotransferase</fullName>
    </submittedName>
</protein>
<dbReference type="SUPFAM" id="SSF56112">
    <property type="entry name" value="Protein kinase-like (PK-like)"/>
    <property type="match status" value="1"/>
</dbReference>
<dbReference type="InterPro" id="IPR011009">
    <property type="entry name" value="Kinase-like_dom_sf"/>
</dbReference>
<dbReference type="RefSeq" id="WP_326847134.1">
    <property type="nucleotide sequence ID" value="NZ_WBOF01000001.1"/>
</dbReference>
<dbReference type="Pfam" id="PF01636">
    <property type="entry name" value="APH"/>
    <property type="match status" value="1"/>
</dbReference>